<dbReference type="Gene3D" id="1.10.1200.10">
    <property type="entry name" value="ACP-like"/>
    <property type="match status" value="1"/>
</dbReference>
<accession>A0AAX1J9F0</accession>
<dbReference type="GO" id="GO:0031177">
    <property type="term" value="F:phosphopantetheine binding"/>
    <property type="evidence" value="ECO:0007669"/>
    <property type="project" value="InterPro"/>
</dbReference>
<dbReference type="SMART" id="SM00823">
    <property type="entry name" value="PKS_PP"/>
    <property type="match status" value="1"/>
</dbReference>
<dbReference type="Proteomes" id="UP000465306">
    <property type="component" value="Unassembled WGS sequence"/>
</dbReference>
<reference evidence="5" key="3">
    <citation type="submission" date="2020-11" db="EMBL/GenBank/DDBJ databases">
        <title>Intraspecies plasmid and genomic variation of Mycobacterium kubicae revealed by the complete genome sequences of two clinical isolates.</title>
        <authorList>
            <person name="Hendrix J.R."/>
            <person name="Epperson L.E."/>
            <person name="Honda J.R."/>
            <person name="Strong M."/>
        </authorList>
    </citation>
    <scope>NUCLEOTIDE SEQUENCE</scope>
    <source>
        <strain evidence="5">JCM 13573</strain>
    </source>
</reference>
<dbReference type="InterPro" id="IPR020806">
    <property type="entry name" value="PKS_PP-bd"/>
</dbReference>
<evidence type="ECO:0000313" key="6">
    <source>
        <dbReference type="Proteomes" id="UP000465306"/>
    </source>
</evidence>
<dbReference type="PROSITE" id="PS50075">
    <property type="entry name" value="CARRIER"/>
    <property type="match status" value="1"/>
</dbReference>
<reference evidence="4 6" key="1">
    <citation type="journal article" date="2019" name="Emerg. Microbes Infect.">
        <title>Comprehensive subspecies identification of 175 nontuberculous mycobacteria species based on 7547 genomic profiles.</title>
        <authorList>
            <person name="Matsumoto Y."/>
            <person name="Kinjo T."/>
            <person name="Motooka D."/>
            <person name="Nabeya D."/>
            <person name="Jung N."/>
            <person name="Uechi K."/>
            <person name="Horii T."/>
            <person name="Iida T."/>
            <person name="Fujita J."/>
            <person name="Nakamura S."/>
        </authorList>
    </citation>
    <scope>NUCLEOTIDE SEQUENCE [LARGE SCALE GENOMIC DNA]</scope>
    <source>
        <strain evidence="4 6">JCM 13573</strain>
    </source>
</reference>
<dbReference type="AlphaFoldDB" id="A0AAX1J9F0"/>
<protein>
    <submittedName>
        <fullName evidence="5">Acyl carrier protein</fullName>
    </submittedName>
    <submittedName>
        <fullName evidence="4">Phosphopantetheine attachment site domain protein</fullName>
    </submittedName>
</protein>
<dbReference type="RefSeq" id="WP_085075501.1">
    <property type="nucleotide sequence ID" value="NZ_BLKU01000005.1"/>
</dbReference>
<evidence type="ECO:0000313" key="7">
    <source>
        <dbReference type="Proteomes" id="UP000663583"/>
    </source>
</evidence>
<dbReference type="Pfam" id="PF00550">
    <property type="entry name" value="PP-binding"/>
    <property type="match status" value="1"/>
</dbReference>
<evidence type="ECO:0000259" key="3">
    <source>
        <dbReference type="PROSITE" id="PS50075"/>
    </source>
</evidence>
<evidence type="ECO:0000313" key="5">
    <source>
        <dbReference type="EMBL" id="QPI37847.1"/>
    </source>
</evidence>
<evidence type="ECO:0000256" key="1">
    <source>
        <dbReference type="ARBA" id="ARBA00022450"/>
    </source>
</evidence>
<name>A0AAX1J9F0_9MYCO</name>
<gene>
    <name evidence="5" type="ORF">I2456_26985</name>
    <name evidence="4" type="ORF">MKUB_33250</name>
</gene>
<sequence>MRTAHPEYQELVDWLSAKVAAQLNVTPDTIEIDCPLADYGIDSAASLTLCADLEVEMGIPVETTIVWDYATIDAIAAYLVTEGVLQ</sequence>
<dbReference type="EMBL" id="CP065047">
    <property type="protein sequence ID" value="QPI37847.1"/>
    <property type="molecule type" value="Genomic_DNA"/>
</dbReference>
<evidence type="ECO:0000313" key="4">
    <source>
        <dbReference type="EMBL" id="GFG65835.1"/>
    </source>
</evidence>
<evidence type="ECO:0000256" key="2">
    <source>
        <dbReference type="ARBA" id="ARBA00022553"/>
    </source>
</evidence>
<dbReference type="SMART" id="SM01294">
    <property type="entry name" value="PKS_PP_betabranch"/>
    <property type="match status" value="1"/>
</dbReference>
<organism evidence="5 7">
    <name type="scientific">Mycobacterium kubicae</name>
    <dbReference type="NCBI Taxonomy" id="120959"/>
    <lineage>
        <taxon>Bacteria</taxon>
        <taxon>Bacillati</taxon>
        <taxon>Actinomycetota</taxon>
        <taxon>Actinomycetes</taxon>
        <taxon>Mycobacteriales</taxon>
        <taxon>Mycobacteriaceae</taxon>
        <taxon>Mycobacterium</taxon>
        <taxon>Mycobacterium simiae complex</taxon>
    </lineage>
</organism>
<feature type="domain" description="Carrier" evidence="3">
    <location>
        <begin position="9"/>
        <end position="83"/>
    </location>
</feature>
<reference evidence="4" key="2">
    <citation type="submission" date="2020-02" db="EMBL/GenBank/DDBJ databases">
        <authorList>
            <person name="Matsumoto Y."/>
            <person name="Kinjo T."/>
            <person name="Motooka D."/>
            <person name="Nabeya D."/>
            <person name="Jung N."/>
            <person name="Uechi K."/>
            <person name="Horii T."/>
            <person name="Iida T."/>
            <person name="Fujita J."/>
            <person name="Nakamura S."/>
        </authorList>
    </citation>
    <scope>NUCLEOTIDE SEQUENCE</scope>
    <source>
        <strain evidence="4">JCM 13573</strain>
    </source>
</reference>
<proteinExistence type="predicted"/>
<dbReference type="EMBL" id="BLKU01000005">
    <property type="protein sequence ID" value="GFG65835.1"/>
    <property type="molecule type" value="Genomic_DNA"/>
</dbReference>
<dbReference type="InterPro" id="IPR009081">
    <property type="entry name" value="PP-bd_ACP"/>
</dbReference>
<dbReference type="InterPro" id="IPR036736">
    <property type="entry name" value="ACP-like_sf"/>
</dbReference>
<dbReference type="Proteomes" id="UP000663583">
    <property type="component" value="Chromosome"/>
</dbReference>
<dbReference type="SUPFAM" id="SSF47336">
    <property type="entry name" value="ACP-like"/>
    <property type="match status" value="1"/>
</dbReference>
<keyword evidence="6" id="KW-1185">Reference proteome</keyword>
<dbReference type="KEGG" id="mku:I2456_26985"/>
<keyword evidence="2" id="KW-0597">Phosphoprotein</keyword>
<keyword evidence="1" id="KW-0596">Phosphopantetheine</keyword>